<feature type="compositionally biased region" description="Low complexity" evidence="1">
    <location>
        <begin position="34"/>
        <end position="43"/>
    </location>
</feature>
<feature type="region of interest" description="Disordered" evidence="1">
    <location>
        <begin position="1"/>
        <end position="116"/>
    </location>
</feature>
<dbReference type="Gene3D" id="3.20.20.370">
    <property type="entry name" value="Glycoside hydrolase/deacetylase"/>
    <property type="match status" value="1"/>
</dbReference>
<sequence>MLTALGASIPLAGCTESLSGDEEENESGEENDSTETATENGTNETDEEESEETETETTETENESDGNETVDNESDGGGNETETNETDGNETDGNETDGNETDGNETDEGASDAELPRWPAIEYGEVVSDFESLGDWVVHTGVPEAASEEARTGSQAIAVESEDDAAVMAMGFPDGIDLENWTLSMAIKAESARRVVMEVIAPERGTHLTANRIVPEGLDDWFRVDFGYTSKHGTPDLTNVTELRLTVFGPEDGPTRFVADDLRRTQTPDNGKAILAFYGGIESHREVAIPNLAEREWPAALPIDPRAIGSSGRMGVEELTELRDRGWDVCSHPANAGALPERPPEQQRDIIENGQEFLADQGFEDGARHFFAPDDRMSRETVEIVRDVHESGFLFGYNPTAAPPTGIHTVSTFWGMALHDGVRRQINLADQYNQLVVIRVPRIVADDAAEDASGEFMPVSDFEELVNHIEQRGLDVVTPSALVDGGIDAGDGDSESSETPEREEGTLLEAGPSHEFEGSGSGSTGEFDLQAGIALASFEHGGSGEFVVEVQGELPNELVVSTAGSGSGESAFAVGGGSYTLEVEADGDWTIEIEQPEVHSDDLAELPTEASGSGSSYIGPLWTEGGVSLQATHDGSGEFIVDGYDTEGNWEQVIYDEGEFDNNRSYSAGGAVWLNVEADGDWTISIE</sequence>
<dbReference type="EMBL" id="JBHSJG010000005">
    <property type="protein sequence ID" value="MFC4986574.1"/>
    <property type="molecule type" value="Genomic_DNA"/>
</dbReference>
<name>A0ABD5QBS0_9EURY</name>
<comment type="caution">
    <text evidence="2">The sequence shown here is derived from an EMBL/GenBank/DDBJ whole genome shotgun (WGS) entry which is preliminary data.</text>
</comment>
<proteinExistence type="predicted"/>
<feature type="compositionally biased region" description="Acidic residues" evidence="1">
    <location>
        <begin position="19"/>
        <end position="33"/>
    </location>
</feature>
<reference evidence="2 3" key="1">
    <citation type="journal article" date="2019" name="Int. J. Syst. Evol. Microbiol.">
        <title>The Global Catalogue of Microorganisms (GCM) 10K type strain sequencing project: providing services to taxonomists for standard genome sequencing and annotation.</title>
        <authorList>
            <consortium name="The Broad Institute Genomics Platform"/>
            <consortium name="The Broad Institute Genome Sequencing Center for Infectious Disease"/>
            <person name="Wu L."/>
            <person name="Ma J."/>
        </authorList>
    </citation>
    <scope>NUCLEOTIDE SEQUENCE [LARGE SCALE GENOMIC DNA]</scope>
    <source>
        <strain evidence="2 3">CGMCC 1.15824</strain>
    </source>
</reference>
<evidence type="ECO:0000313" key="2">
    <source>
        <dbReference type="EMBL" id="MFC4986574.1"/>
    </source>
</evidence>
<dbReference type="AlphaFoldDB" id="A0ABD5QBS0"/>
<accession>A0ABD5QBS0</accession>
<dbReference type="InterPro" id="IPR011330">
    <property type="entry name" value="Glyco_hydro/deAcase_b/a-brl"/>
</dbReference>
<dbReference type="RefSeq" id="WP_263623622.1">
    <property type="nucleotide sequence ID" value="NZ_JAIVEF010000003.1"/>
</dbReference>
<keyword evidence="3" id="KW-1185">Reference proteome</keyword>
<evidence type="ECO:0000256" key="1">
    <source>
        <dbReference type="SAM" id="MobiDB-lite"/>
    </source>
</evidence>
<dbReference type="SUPFAM" id="SSF88713">
    <property type="entry name" value="Glycoside hydrolase/deacetylase"/>
    <property type="match status" value="1"/>
</dbReference>
<feature type="compositionally biased region" description="Acidic residues" evidence="1">
    <location>
        <begin position="82"/>
        <end position="111"/>
    </location>
</feature>
<feature type="compositionally biased region" description="Acidic residues" evidence="1">
    <location>
        <begin position="44"/>
        <end position="74"/>
    </location>
</feature>
<organism evidence="2 3">
    <name type="scientific">Saliphagus infecundisoli</name>
    <dbReference type="NCBI Taxonomy" id="1849069"/>
    <lineage>
        <taxon>Archaea</taxon>
        <taxon>Methanobacteriati</taxon>
        <taxon>Methanobacteriota</taxon>
        <taxon>Stenosarchaea group</taxon>
        <taxon>Halobacteria</taxon>
        <taxon>Halobacteriales</taxon>
        <taxon>Natrialbaceae</taxon>
        <taxon>Saliphagus</taxon>
    </lineage>
</organism>
<dbReference type="Proteomes" id="UP001595925">
    <property type="component" value="Unassembled WGS sequence"/>
</dbReference>
<dbReference type="CDD" id="cd10970">
    <property type="entry name" value="CE4_DAC_u1_6s"/>
    <property type="match status" value="1"/>
</dbReference>
<gene>
    <name evidence="2" type="ORF">ACFPFO_02020</name>
</gene>
<feature type="region of interest" description="Disordered" evidence="1">
    <location>
        <begin position="483"/>
        <end position="524"/>
    </location>
</feature>
<evidence type="ECO:0000313" key="3">
    <source>
        <dbReference type="Proteomes" id="UP001595925"/>
    </source>
</evidence>
<protein>
    <submittedName>
        <fullName evidence="2">Polysaccharide deacetylase</fullName>
    </submittedName>
</protein>